<evidence type="ECO:0000313" key="3">
    <source>
        <dbReference type="EMBL" id="VYT57833.1"/>
    </source>
</evidence>
<dbReference type="EMBL" id="CACRTL010000003">
    <property type="protein sequence ID" value="VYT57833.1"/>
    <property type="molecule type" value="Genomic_DNA"/>
</dbReference>
<protein>
    <submittedName>
        <fullName evidence="3">Nucleotidyltransferase domain protein</fullName>
    </submittedName>
    <submittedName>
        <fullName evidence="2">Nucleotidyltransferase domain-containing protein</fullName>
    </submittedName>
</protein>
<dbReference type="EMBL" id="JAQLKE010000035">
    <property type="protein sequence ID" value="MDB7085268.1"/>
    <property type="molecule type" value="Genomic_DNA"/>
</dbReference>
<name>A0A6N2XV24_9FIRM</name>
<dbReference type="CDD" id="cd05403">
    <property type="entry name" value="NT_KNTase_like"/>
    <property type="match status" value="1"/>
</dbReference>
<sequence length="110" mass="13269">MERQNEWKSFLKTPFKNCRYIYPIQQKKVEKMINHLKNNDNVIKIIVFGSSVTSKCHAGSDVDFYVEVKEDKRIITDYLDFLYDLWTNYTVDENMKKEIFKKGVVVYERE</sequence>
<dbReference type="InterPro" id="IPR041633">
    <property type="entry name" value="Polbeta"/>
</dbReference>
<dbReference type="SUPFAM" id="SSF81301">
    <property type="entry name" value="Nucleotidyltransferase"/>
    <property type="match status" value="1"/>
</dbReference>
<reference evidence="3" key="1">
    <citation type="submission" date="2019-11" db="EMBL/GenBank/DDBJ databases">
        <authorList>
            <person name="Feng L."/>
        </authorList>
    </citation>
    <scope>NUCLEOTIDE SEQUENCE</scope>
    <source>
        <strain evidence="3">CramosumLFYP8</strain>
    </source>
</reference>
<organism evidence="3">
    <name type="scientific">Thomasclavelia ramosa</name>
    <dbReference type="NCBI Taxonomy" id="1547"/>
    <lineage>
        <taxon>Bacteria</taxon>
        <taxon>Bacillati</taxon>
        <taxon>Bacillota</taxon>
        <taxon>Erysipelotrichia</taxon>
        <taxon>Erysipelotrichales</taxon>
        <taxon>Coprobacillaceae</taxon>
        <taxon>Thomasclavelia</taxon>
    </lineage>
</organism>
<dbReference type="InterPro" id="IPR043519">
    <property type="entry name" value="NT_sf"/>
</dbReference>
<proteinExistence type="predicted"/>
<reference evidence="2" key="2">
    <citation type="submission" date="2023-01" db="EMBL/GenBank/DDBJ databases">
        <title>Human gut microbiome strain richness.</title>
        <authorList>
            <person name="Chen-Liaw A."/>
        </authorList>
    </citation>
    <scope>NUCLEOTIDE SEQUENCE</scope>
    <source>
        <strain evidence="2">1001217st2_G6_1001217B_191108</strain>
    </source>
</reference>
<dbReference type="AlphaFoldDB" id="A0A6N2XV24"/>
<gene>
    <name evidence="3" type="ORF">CRLFYP8_00532</name>
    <name evidence="2" type="ORF">PM738_15795</name>
</gene>
<accession>A0A6N2XV24</accession>
<evidence type="ECO:0000259" key="1">
    <source>
        <dbReference type="Pfam" id="PF18765"/>
    </source>
</evidence>
<feature type="domain" description="Polymerase beta nucleotidyltransferase" evidence="1">
    <location>
        <begin position="30"/>
        <end position="109"/>
    </location>
</feature>
<dbReference type="Pfam" id="PF18765">
    <property type="entry name" value="Polbeta"/>
    <property type="match status" value="1"/>
</dbReference>
<keyword evidence="3" id="KW-0808">Transferase</keyword>
<dbReference type="Gene3D" id="3.30.460.10">
    <property type="entry name" value="Beta Polymerase, domain 2"/>
    <property type="match status" value="1"/>
</dbReference>
<dbReference type="Proteomes" id="UP001211987">
    <property type="component" value="Unassembled WGS sequence"/>
</dbReference>
<evidence type="ECO:0000313" key="2">
    <source>
        <dbReference type="EMBL" id="MDB7085268.1"/>
    </source>
</evidence>
<dbReference type="GO" id="GO:0016740">
    <property type="term" value="F:transferase activity"/>
    <property type="evidence" value="ECO:0007669"/>
    <property type="project" value="UniProtKB-KW"/>
</dbReference>
<dbReference type="RefSeq" id="WP_009299817.1">
    <property type="nucleotide sequence ID" value="NZ_AP031443.1"/>
</dbReference>